<sequence>MSITIFTANPQNLLDAIKKAINEKEVDTWAYDSDGDFYHTPDQWSGKAWLRPSVQQGILVLGLLGQEDVIMTKVVYGVYHGRFLEMLLAHFDHSFSNATATAHADSTDNYKVAT</sequence>
<evidence type="ECO:0000313" key="1">
    <source>
        <dbReference type="EMBL" id="TEU43146.1"/>
    </source>
</evidence>
<dbReference type="EMBL" id="SNSQ01000029">
    <property type="protein sequence ID" value="TEU43146.1"/>
    <property type="molecule type" value="Genomic_DNA"/>
</dbReference>
<comment type="caution">
    <text evidence="1">The sequence shown here is derived from an EMBL/GenBank/DDBJ whole genome shotgun (WGS) entry which is preliminary data.</text>
</comment>
<dbReference type="RefSeq" id="WP_134256741.1">
    <property type="nucleotide sequence ID" value="NZ_JAYNDA010000002.1"/>
</dbReference>
<dbReference type="Proteomes" id="UP000298234">
    <property type="component" value="Unassembled WGS sequence"/>
</dbReference>
<name>A0AAX2RIM3_BURCE</name>
<proteinExistence type="predicted"/>
<accession>A0AAX2RIM3</accession>
<gene>
    <name evidence="1" type="ORF">E3D37_23755</name>
</gene>
<evidence type="ECO:0000313" key="2">
    <source>
        <dbReference type="Proteomes" id="UP000298234"/>
    </source>
</evidence>
<dbReference type="AlphaFoldDB" id="A0AAX2RIM3"/>
<organism evidence="1 2">
    <name type="scientific">Burkholderia cepacia</name>
    <name type="common">Pseudomonas cepacia</name>
    <dbReference type="NCBI Taxonomy" id="292"/>
    <lineage>
        <taxon>Bacteria</taxon>
        <taxon>Pseudomonadati</taxon>
        <taxon>Pseudomonadota</taxon>
        <taxon>Betaproteobacteria</taxon>
        <taxon>Burkholderiales</taxon>
        <taxon>Burkholderiaceae</taxon>
        <taxon>Burkholderia</taxon>
        <taxon>Burkholderia cepacia complex</taxon>
    </lineage>
</organism>
<protein>
    <submittedName>
        <fullName evidence="1">Uncharacterized protein</fullName>
    </submittedName>
</protein>
<reference evidence="1 2" key="1">
    <citation type="submission" date="2019-03" db="EMBL/GenBank/DDBJ databases">
        <title>Burkholderia cepacia outbreak.</title>
        <authorList>
            <person name="Farzana R."/>
            <person name="Walsh T.R."/>
        </authorList>
    </citation>
    <scope>NUCLEOTIDE SEQUENCE [LARGE SCALE GENOMIC DNA]</scope>
    <source>
        <strain evidence="2">d13</strain>
    </source>
</reference>